<evidence type="ECO:0000256" key="1">
    <source>
        <dbReference type="SAM" id="MobiDB-lite"/>
    </source>
</evidence>
<organism evidence="2 3">
    <name type="scientific">Aristolochia fimbriata</name>
    <name type="common">White veined hardy Dutchman's pipe vine</name>
    <dbReference type="NCBI Taxonomy" id="158543"/>
    <lineage>
        <taxon>Eukaryota</taxon>
        <taxon>Viridiplantae</taxon>
        <taxon>Streptophyta</taxon>
        <taxon>Embryophyta</taxon>
        <taxon>Tracheophyta</taxon>
        <taxon>Spermatophyta</taxon>
        <taxon>Magnoliopsida</taxon>
        <taxon>Magnoliidae</taxon>
        <taxon>Piperales</taxon>
        <taxon>Aristolochiaceae</taxon>
        <taxon>Aristolochia</taxon>
    </lineage>
</organism>
<name>A0AAV7E650_ARIFI</name>
<dbReference type="AlphaFoldDB" id="A0AAV7E650"/>
<feature type="compositionally biased region" description="Polar residues" evidence="1">
    <location>
        <begin position="43"/>
        <end position="58"/>
    </location>
</feature>
<dbReference type="Proteomes" id="UP000825729">
    <property type="component" value="Unassembled WGS sequence"/>
</dbReference>
<keyword evidence="3" id="KW-1185">Reference proteome</keyword>
<reference evidence="2 3" key="1">
    <citation type="submission" date="2021-07" db="EMBL/GenBank/DDBJ databases">
        <title>The Aristolochia fimbriata genome: insights into angiosperm evolution, floral development and chemical biosynthesis.</title>
        <authorList>
            <person name="Jiao Y."/>
        </authorList>
    </citation>
    <scope>NUCLEOTIDE SEQUENCE [LARGE SCALE GENOMIC DNA]</scope>
    <source>
        <strain evidence="2">IBCAS-2021</strain>
        <tissue evidence="2">Leaf</tissue>
    </source>
</reference>
<dbReference type="EMBL" id="JAINDJ010000006">
    <property type="protein sequence ID" value="KAG9443297.1"/>
    <property type="molecule type" value="Genomic_DNA"/>
</dbReference>
<sequence length="137" mass="14951">MSFNAPNTKIKAQRTDYRPYSTILEPLEQDGSIELPKEGSPGSVRQTPAFSDQKSPNDGTRIGNFGRVIQGRRNTDTVTRTEKNGLVVFVLPVERLETGNAAAGAEREGDVLSPVWSFAGTMVVGPIDRGPTKAYWL</sequence>
<proteinExistence type="predicted"/>
<evidence type="ECO:0000313" key="3">
    <source>
        <dbReference type="Proteomes" id="UP000825729"/>
    </source>
</evidence>
<protein>
    <submittedName>
        <fullName evidence="2">Uncharacterized protein</fullName>
    </submittedName>
</protein>
<comment type="caution">
    <text evidence="2">The sequence shown here is derived from an EMBL/GenBank/DDBJ whole genome shotgun (WGS) entry which is preliminary data.</text>
</comment>
<evidence type="ECO:0000313" key="2">
    <source>
        <dbReference type="EMBL" id="KAG9443297.1"/>
    </source>
</evidence>
<accession>A0AAV7E650</accession>
<gene>
    <name evidence="2" type="ORF">H6P81_014637</name>
</gene>
<feature type="region of interest" description="Disordered" evidence="1">
    <location>
        <begin position="1"/>
        <end position="65"/>
    </location>
</feature>